<protein>
    <submittedName>
        <fullName evidence="2">Uncharacterized protein</fullName>
    </submittedName>
</protein>
<dbReference type="Proteomes" id="UP000198882">
    <property type="component" value="Unassembled WGS sequence"/>
</dbReference>
<proteinExistence type="predicted"/>
<organism evidence="2 3">
    <name type="scientific">Natronorubrum texcoconense</name>
    <dbReference type="NCBI Taxonomy" id="1095776"/>
    <lineage>
        <taxon>Archaea</taxon>
        <taxon>Methanobacteriati</taxon>
        <taxon>Methanobacteriota</taxon>
        <taxon>Stenosarchaea group</taxon>
        <taxon>Halobacteria</taxon>
        <taxon>Halobacteriales</taxon>
        <taxon>Natrialbaceae</taxon>
        <taxon>Natronorubrum</taxon>
    </lineage>
</organism>
<gene>
    <name evidence="2" type="ORF">SAMN04515672_3185</name>
</gene>
<evidence type="ECO:0000256" key="1">
    <source>
        <dbReference type="SAM" id="MobiDB-lite"/>
    </source>
</evidence>
<evidence type="ECO:0000313" key="2">
    <source>
        <dbReference type="EMBL" id="SDK45896.1"/>
    </source>
</evidence>
<name>A0A1G9C2N6_9EURY</name>
<feature type="region of interest" description="Disordered" evidence="1">
    <location>
        <begin position="1"/>
        <end position="22"/>
    </location>
</feature>
<accession>A0A1G9C2N6</accession>
<keyword evidence="3" id="KW-1185">Reference proteome</keyword>
<reference evidence="3" key="1">
    <citation type="submission" date="2016-10" db="EMBL/GenBank/DDBJ databases">
        <authorList>
            <person name="Varghese N."/>
            <person name="Submissions S."/>
        </authorList>
    </citation>
    <scope>NUCLEOTIDE SEQUENCE [LARGE SCALE GENOMIC DNA]</scope>
    <source>
        <strain evidence="3">B4,CECT 8067,JCM 17497</strain>
    </source>
</reference>
<evidence type="ECO:0000313" key="3">
    <source>
        <dbReference type="Proteomes" id="UP000198882"/>
    </source>
</evidence>
<dbReference type="AlphaFoldDB" id="A0A1G9C2N6"/>
<dbReference type="RefSeq" id="WP_175529328.1">
    <property type="nucleotide sequence ID" value="NZ_FNFE01000004.1"/>
</dbReference>
<dbReference type="EMBL" id="FNFE01000004">
    <property type="protein sequence ID" value="SDK45896.1"/>
    <property type="molecule type" value="Genomic_DNA"/>
</dbReference>
<sequence>MLENRDDDAFRPAPADAEWDPQSMSGVVGVRIATTDDDRPSSTEWIWSSKWLDLVAKR</sequence>
<dbReference type="OrthoDB" id="159783at2157"/>